<evidence type="ECO:0000313" key="6">
    <source>
        <dbReference type="Proteomes" id="UP000276603"/>
    </source>
</evidence>
<keyword evidence="2 5" id="KW-0489">Methyltransferase</keyword>
<dbReference type="Pfam" id="PF08241">
    <property type="entry name" value="Methyltransf_11"/>
    <property type="match status" value="1"/>
</dbReference>
<sequence length="244" mass="28016">MTMASEYDQITAFHYSAFRPSLHLPILKECLEEGVQHSFGLDVGCGTGQSSIALTHFCKKVMGIEPSREMLEKSIQHPRITYSYYNGQDFNFSDDCFDLIGFAGSLYYGKSQQLLDEVIRVGKNNSRTIIYDFELSLDTILKRLNLEPSLEQDSHYDHEVNFNGLNQEHIKLEKEFKGNLQLEISISNISHLLLSSKDNYNLLLESFGKDDLYQTVLKELRSRMNSENIVIGAKTYSTVYRIKK</sequence>
<evidence type="ECO:0000256" key="2">
    <source>
        <dbReference type="ARBA" id="ARBA00022603"/>
    </source>
</evidence>
<protein>
    <submittedName>
        <fullName evidence="5">Class I SAM-dependent methyltransferase</fullName>
    </submittedName>
</protein>
<proteinExistence type="inferred from homology"/>
<comment type="similarity">
    <text evidence="1">Belongs to the methyltransferase superfamily.</text>
</comment>
<dbReference type="Proteomes" id="UP000276603">
    <property type="component" value="Unassembled WGS sequence"/>
</dbReference>
<keyword evidence="6" id="KW-1185">Reference proteome</keyword>
<dbReference type="InterPro" id="IPR051052">
    <property type="entry name" value="Diverse_substrate_MTase"/>
</dbReference>
<dbReference type="Gene3D" id="3.40.50.150">
    <property type="entry name" value="Vaccinia Virus protein VP39"/>
    <property type="match status" value="1"/>
</dbReference>
<organism evidence="5 6">
    <name type="scientific">Ulvibacterium marinum</name>
    <dbReference type="NCBI Taxonomy" id="2419782"/>
    <lineage>
        <taxon>Bacteria</taxon>
        <taxon>Pseudomonadati</taxon>
        <taxon>Bacteroidota</taxon>
        <taxon>Flavobacteriia</taxon>
        <taxon>Flavobacteriales</taxon>
        <taxon>Flavobacteriaceae</taxon>
        <taxon>Ulvibacterium</taxon>
    </lineage>
</organism>
<dbReference type="GO" id="GO:0032259">
    <property type="term" value="P:methylation"/>
    <property type="evidence" value="ECO:0007669"/>
    <property type="project" value="UniProtKB-KW"/>
</dbReference>
<dbReference type="InterPro" id="IPR013216">
    <property type="entry name" value="Methyltransf_11"/>
</dbReference>
<evidence type="ECO:0000256" key="1">
    <source>
        <dbReference type="ARBA" id="ARBA00008361"/>
    </source>
</evidence>
<dbReference type="PANTHER" id="PTHR44942:SF4">
    <property type="entry name" value="METHYLTRANSFERASE TYPE 11 DOMAIN-CONTAINING PROTEIN"/>
    <property type="match status" value="1"/>
</dbReference>
<evidence type="ECO:0000256" key="3">
    <source>
        <dbReference type="ARBA" id="ARBA00022679"/>
    </source>
</evidence>
<reference evidence="5 6" key="1">
    <citation type="submission" date="2018-10" db="EMBL/GenBank/DDBJ databases">
        <title>Ulvibacterium marinum gen. nov., sp. nov., a novel marine bacterium of the family Flavobacteriaceae, isolated from a culture of the green alga Ulva prolifera.</title>
        <authorList>
            <person name="Zhang Z."/>
        </authorList>
    </citation>
    <scope>NUCLEOTIDE SEQUENCE [LARGE SCALE GENOMIC DNA]</scope>
    <source>
        <strain evidence="5 6">CCMM003</strain>
    </source>
</reference>
<evidence type="ECO:0000259" key="4">
    <source>
        <dbReference type="Pfam" id="PF08241"/>
    </source>
</evidence>
<dbReference type="GO" id="GO:0008757">
    <property type="term" value="F:S-adenosylmethionine-dependent methyltransferase activity"/>
    <property type="evidence" value="ECO:0007669"/>
    <property type="project" value="InterPro"/>
</dbReference>
<dbReference type="EMBL" id="RBCJ01000005">
    <property type="protein sequence ID" value="RKN78097.1"/>
    <property type="molecule type" value="Genomic_DNA"/>
</dbReference>
<comment type="caution">
    <text evidence="5">The sequence shown here is derived from an EMBL/GenBank/DDBJ whole genome shotgun (WGS) entry which is preliminary data.</text>
</comment>
<dbReference type="InterPro" id="IPR029063">
    <property type="entry name" value="SAM-dependent_MTases_sf"/>
</dbReference>
<keyword evidence="3 5" id="KW-0808">Transferase</keyword>
<feature type="domain" description="Methyltransferase type 11" evidence="4">
    <location>
        <begin position="41"/>
        <end position="129"/>
    </location>
</feature>
<dbReference type="SUPFAM" id="SSF53335">
    <property type="entry name" value="S-adenosyl-L-methionine-dependent methyltransferases"/>
    <property type="match status" value="1"/>
</dbReference>
<dbReference type="CDD" id="cd02440">
    <property type="entry name" value="AdoMet_MTases"/>
    <property type="match status" value="1"/>
</dbReference>
<gene>
    <name evidence="5" type="ORF">D7Z94_23095</name>
</gene>
<evidence type="ECO:0000313" key="5">
    <source>
        <dbReference type="EMBL" id="RKN78097.1"/>
    </source>
</evidence>
<dbReference type="AlphaFoldDB" id="A0A3B0C2U6"/>
<name>A0A3B0C2U6_9FLAO</name>
<accession>A0A3B0C2U6</accession>
<dbReference type="PANTHER" id="PTHR44942">
    <property type="entry name" value="METHYLTRANSF_11 DOMAIN-CONTAINING PROTEIN"/>
    <property type="match status" value="1"/>
</dbReference>